<reference evidence="1" key="1">
    <citation type="journal article" date="2015" name="Nature">
        <title>Complex archaea that bridge the gap between prokaryotes and eukaryotes.</title>
        <authorList>
            <person name="Spang A."/>
            <person name="Saw J.H."/>
            <person name="Jorgensen S.L."/>
            <person name="Zaremba-Niedzwiedzka K."/>
            <person name="Martijn J."/>
            <person name="Lind A.E."/>
            <person name="van Eijk R."/>
            <person name="Schleper C."/>
            <person name="Guy L."/>
            <person name="Ettema T.J."/>
        </authorList>
    </citation>
    <scope>NUCLEOTIDE SEQUENCE</scope>
</reference>
<proteinExistence type="predicted"/>
<evidence type="ECO:0000313" key="1">
    <source>
        <dbReference type="EMBL" id="KKL82194.1"/>
    </source>
</evidence>
<gene>
    <name evidence="1" type="ORF">LCGC14_1987170</name>
</gene>
<name>A0A0F9F709_9ZZZZ</name>
<feature type="non-terminal residue" evidence="1">
    <location>
        <position position="67"/>
    </location>
</feature>
<sequence length="67" mass="7538">MVLYSPAGSPQIAFLAKLHLLYLNYLKRVVKVNLPDCIISYRTRGTTYNLLVTPGHLSLYSTDTLLP</sequence>
<dbReference type="AlphaFoldDB" id="A0A0F9F709"/>
<dbReference type="EMBL" id="LAZR01022339">
    <property type="protein sequence ID" value="KKL82194.1"/>
    <property type="molecule type" value="Genomic_DNA"/>
</dbReference>
<organism evidence="1">
    <name type="scientific">marine sediment metagenome</name>
    <dbReference type="NCBI Taxonomy" id="412755"/>
    <lineage>
        <taxon>unclassified sequences</taxon>
        <taxon>metagenomes</taxon>
        <taxon>ecological metagenomes</taxon>
    </lineage>
</organism>
<comment type="caution">
    <text evidence="1">The sequence shown here is derived from an EMBL/GenBank/DDBJ whole genome shotgun (WGS) entry which is preliminary data.</text>
</comment>
<protein>
    <submittedName>
        <fullName evidence="1">Uncharacterized protein</fullName>
    </submittedName>
</protein>
<accession>A0A0F9F709</accession>